<dbReference type="EMBL" id="CP050139">
    <property type="protein sequence ID" value="QIP35087.1"/>
    <property type="molecule type" value="Genomic_DNA"/>
</dbReference>
<dbReference type="RefSeq" id="WP_007398075.1">
    <property type="nucleotide sequence ID" value="NZ_CALMTF010000098.1"/>
</dbReference>
<dbReference type="AlphaFoldDB" id="A0A181C9N3"/>
<protein>
    <submittedName>
        <fullName evidence="1">Uncharacterized protein</fullName>
    </submittedName>
</protein>
<evidence type="ECO:0000313" key="1">
    <source>
        <dbReference type="EMBL" id="QIP35087.1"/>
    </source>
</evidence>
<proteinExistence type="predicted"/>
<dbReference type="KEGG" id="kre:GWK63_06010"/>
<accession>A0A181C9N3</accession>
<dbReference type="GeneID" id="85021700"/>
<reference evidence="1 2" key="1">
    <citation type="submission" date="2020-03" db="EMBL/GenBank/DDBJ databases">
        <title>Isolation of cellulose-producing strains, genome characterization and application of the synthesized cellulose films as an economical and sustainable material for piezoelectric sensor construction.</title>
        <authorList>
            <person name="Mangayil R.K."/>
        </authorList>
    </citation>
    <scope>NUCLEOTIDE SEQUENCE [LARGE SCALE GENOMIC DNA]</scope>
    <source>
        <strain evidence="1 2">ENS 9a1a</strain>
    </source>
</reference>
<name>A0A181C9N3_9PROT</name>
<evidence type="ECO:0000313" key="2">
    <source>
        <dbReference type="Proteomes" id="UP000502533"/>
    </source>
</evidence>
<sequence length="69" mass="7961">MLESRIVEVDGTFVGTVIVEADRVTRRFYAAHDSVRAFHNRTLRSADDLTHQVARLYRRNHTVHGQQPS</sequence>
<keyword evidence="2" id="KW-1185">Reference proteome</keyword>
<dbReference type="Proteomes" id="UP000502533">
    <property type="component" value="Chromosome"/>
</dbReference>
<organism evidence="1 2">
    <name type="scientific">Komagataeibacter rhaeticus</name>
    <dbReference type="NCBI Taxonomy" id="215221"/>
    <lineage>
        <taxon>Bacteria</taxon>
        <taxon>Pseudomonadati</taxon>
        <taxon>Pseudomonadota</taxon>
        <taxon>Alphaproteobacteria</taxon>
        <taxon>Acetobacterales</taxon>
        <taxon>Acetobacteraceae</taxon>
        <taxon>Komagataeibacter</taxon>
    </lineage>
</organism>
<gene>
    <name evidence="1" type="ORF">GWK63_06010</name>
</gene>